<evidence type="ECO:0000313" key="4">
    <source>
        <dbReference type="Proteomes" id="UP001147782"/>
    </source>
</evidence>
<feature type="domain" description="Myb-like DNA-binding" evidence="2">
    <location>
        <begin position="27"/>
        <end position="74"/>
    </location>
</feature>
<sequence>MSGRVTKGKAKPRKAPEAKFDSDDPTDSNLMLLWLCMNNMSATGQVNMEPVASALNITVNAARKRYRRLKDKMNSMMVTLEKHKGSKAASASKPAQSAKQGNENEGQNNNSEEPAEDI</sequence>
<dbReference type="RefSeq" id="XP_056555559.1">
    <property type="nucleotide sequence ID" value="XM_056700146.1"/>
</dbReference>
<dbReference type="OrthoDB" id="4368387at2759"/>
<feature type="compositionally biased region" description="Basic residues" evidence="1">
    <location>
        <begin position="1"/>
        <end position="13"/>
    </location>
</feature>
<keyword evidence="4" id="KW-1185">Reference proteome</keyword>
<comment type="caution">
    <text evidence="3">The sequence shown here is derived from an EMBL/GenBank/DDBJ whole genome shotgun (WGS) entry which is preliminary data.</text>
</comment>
<dbReference type="InterPro" id="IPR054505">
    <property type="entry name" value="Myb_DNA-bind_8"/>
</dbReference>
<reference evidence="3" key="1">
    <citation type="submission" date="2022-11" db="EMBL/GenBank/DDBJ databases">
        <authorList>
            <person name="Petersen C."/>
        </authorList>
    </citation>
    <scope>NUCLEOTIDE SEQUENCE</scope>
    <source>
        <strain evidence="3">IBT 29864</strain>
    </source>
</reference>
<dbReference type="Proteomes" id="UP001147782">
    <property type="component" value="Unassembled WGS sequence"/>
</dbReference>
<dbReference type="AlphaFoldDB" id="A0A9W9V9A5"/>
<protein>
    <recommendedName>
        <fullName evidence="2">Myb-like DNA-binding domain-containing protein</fullName>
    </recommendedName>
</protein>
<proteinExistence type="predicted"/>
<dbReference type="GeneID" id="81439325"/>
<evidence type="ECO:0000259" key="2">
    <source>
        <dbReference type="Pfam" id="PF22980"/>
    </source>
</evidence>
<accession>A0A9W9V9A5</accession>
<feature type="compositionally biased region" description="Low complexity" evidence="1">
    <location>
        <begin position="87"/>
        <end position="110"/>
    </location>
</feature>
<dbReference type="EMBL" id="JAPZBS010000005">
    <property type="protein sequence ID" value="KAJ5371125.1"/>
    <property type="molecule type" value="Genomic_DNA"/>
</dbReference>
<gene>
    <name evidence="3" type="ORF">N7496_007217</name>
</gene>
<reference evidence="3" key="2">
    <citation type="journal article" date="2023" name="IMA Fungus">
        <title>Comparative genomic study of the Penicillium genus elucidates a diverse pangenome and 15 lateral gene transfer events.</title>
        <authorList>
            <person name="Petersen C."/>
            <person name="Sorensen T."/>
            <person name="Nielsen M.R."/>
            <person name="Sondergaard T.E."/>
            <person name="Sorensen J.L."/>
            <person name="Fitzpatrick D.A."/>
            <person name="Frisvad J.C."/>
            <person name="Nielsen K.L."/>
        </authorList>
    </citation>
    <scope>NUCLEOTIDE SEQUENCE</scope>
    <source>
        <strain evidence="3">IBT 29864</strain>
    </source>
</reference>
<name>A0A9W9V9A5_9EURO</name>
<evidence type="ECO:0000256" key="1">
    <source>
        <dbReference type="SAM" id="MobiDB-lite"/>
    </source>
</evidence>
<feature type="region of interest" description="Disordered" evidence="1">
    <location>
        <begin position="1"/>
        <end position="26"/>
    </location>
</feature>
<feature type="region of interest" description="Disordered" evidence="1">
    <location>
        <begin position="78"/>
        <end position="118"/>
    </location>
</feature>
<evidence type="ECO:0000313" key="3">
    <source>
        <dbReference type="EMBL" id="KAJ5371125.1"/>
    </source>
</evidence>
<organism evidence="3 4">
    <name type="scientific">Penicillium cataractarum</name>
    <dbReference type="NCBI Taxonomy" id="2100454"/>
    <lineage>
        <taxon>Eukaryota</taxon>
        <taxon>Fungi</taxon>
        <taxon>Dikarya</taxon>
        <taxon>Ascomycota</taxon>
        <taxon>Pezizomycotina</taxon>
        <taxon>Eurotiomycetes</taxon>
        <taxon>Eurotiomycetidae</taxon>
        <taxon>Eurotiales</taxon>
        <taxon>Aspergillaceae</taxon>
        <taxon>Penicillium</taxon>
    </lineage>
</organism>
<dbReference type="Pfam" id="PF22980">
    <property type="entry name" value="Myb_DNA-bind_8"/>
    <property type="match status" value="1"/>
</dbReference>